<accession>A0AAD9QGZ5</accession>
<reference evidence="2" key="1">
    <citation type="journal article" date="2023" name="G3 (Bethesda)">
        <title>Whole genome assembly and annotation of the endangered Caribbean coral Acropora cervicornis.</title>
        <authorList>
            <person name="Selwyn J.D."/>
            <person name="Vollmer S.V."/>
        </authorList>
    </citation>
    <scope>NUCLEOTIDE SEQUENCE</scope>
    <source>
        <strain evidence="2">K2</strain>
    </source>
</reference>
<dbReference type="Proteomes" id="UP001249851">
    <property type="component" value="Unassembled WGS sequence"/>
</dbReference>
<gene>
    <name evidence="2" type="ORF">P5673_016175</name>
</gene>
<reference evidence="2" key="2">
    <citation type="journal article" date="2023" name="Science">
        <title>Genomic signatures of disease resistance in endangered staghorn corals.</title>
        <authorList>
            <person name="Vollmer S.V."/>
            <person name="Selwyn J.D."/>
            <person name="Despard B.A."/>
            <person name="Roesel C.L."/>
        </authorList>
    </citation>
    <scope>NUCLEOTIDE SEQUENCE</scope>
    <source>
        <strain evidence="2">K2</strain>
    </source>
</reference>
<evidence type="ECO:0000256" key="1">
    <source>
        <dbReference type="SAM" id="MobiDB-lite"/>
    </source>
</evidence>
<dbReference type="EMBL" id="JARQWQ010000034">
    <property type="protein sequence ID" value="KAK2561042.1"/>
    <property type="molecule type" value="Genomic_DNA"/>
</dbReference>
<feature type="region of interest" description="Disordered" evidence="1">
    <location>
        <begin position="298"/>
        <end position="337"/>
    </location>
</feature>
<sequence length="337" mass="36599">MFTVSKWTKFFMKAGVPSGPANNYAVIFYDNRIQEDMLPDLSKSVREKTAMDMAVTDEPAPFSSPSPSSQAGSKRKSSAASRMVDHWINSPKSGENCTGSPVQGSTGTPTPTKKRLTIQADVSDKPQPIKSQKTLSERFSVKSSKVTPRKPMKVMAKVEEEHTLKVKMPQGSTERTKKLIAKQRQTAASVAVNKAKIVKKQSVFDRLGQESPPPLTVTVEPPPKKAEVKALKPLKTSVTVKMKKKAQTSVFSRLGEMASPPAPSQATVQAVNPRLRLPSSEETPATIDYTSHSVLQPVKRKGVPAKPVKPVKPVKRSLGPTSSVDEKSVFARLGSKA</sequence>
<dbReference type="GO" id="GO:0005634">
    <property type="term" value="C:nucleus"/>
    <property type="evidence" value="ECO:0007669"/>
    <property type="project" value="TreeGrafter"/>
</dbReference>
<keyword evidence="3" id="KW-1185">Reference proteome</keyword>
<feature type="compositionally biased region" description="Polar residues" evidence="1">
    <location>
        <begin position="90"/>
        <end position="111"/>
    </location>
</feature>
<dbReference type="Gene3D" id="1.10.150.50">
    <property type="entry name" value="Transcription Factor, Ets-1"/>
    <property type="match status" value="1"/>
</dbReference>
<name>A0AAD9QGZ5_ACRCE</name>
<feature type="region of interest" description="Disordered" evidence="1">
    <location>
        <begin position="48"/>
        <end position="154"/>
    </location>
</feature>
<evidence type="ECO:0000313" key="3">
    <source>
        <dbReference type="Proteomes" id="UP001249851"/>
    </source>
</evidence>
<dbReference type="InterPro" id="IPR013761">
    <property type="entry name" value="SAM/pointed_sf"/>
</dbReference>
<evidence type="ECO:0000313" key="2">
    <source>
        <dbReference type="EMBL" id="KAK2561042.1"/>
    </source>
</evidence>
<protein>
    <submittedName>
        <fullName evidence="2">Uncharacterized protein</fullName>
    </submittedName>
</protein>
<dbReference type="PANTHER" id="PTHR21359">
    <property type="entry name" value="DUF5577 DOMAIN-CONTAINING PROTEIN"/>
    <property type="match status" value="1"/>
</dbReference>
<dbReference type="InterPro" id="IPR039161">
    <property type="entry name" value="C19orf47-like"/>
</dbReference>
<dbReference type="Pfam" id="PF18017">
    <property type="entry name" value="SAM_4"/>
    <property type="match status" value="1"/>
</dbReference>
<feature type="compositionally biased region" description="Low complexity" evidence="1">
    <location>
        <begin position="59"/>
        <end position="82"/>
    </location>
</feature>
<dbReference type="AlphaFoldDB" id="A0AAD9QGZ5"/>
<organism evidence="2 3">
    <name type="scientific">Acropora cervicornis</name>
    <name type="common">Staghorn coral</name>
    <dbReference type="NCBI Taxonomy" id="6130"/>
    <lineage>
        <taxon>Eukaryota</taxon>
        <taxon>Metazoa</taxon>
        <taxon>Cnidaria</taxon>
        <taxon>Anthozoa</taxon>
        <taxon>Hexacorallia</taxon>
        <taxon>Scleractinia</taxon>
        <taxon>Astrocoeniina</taxon>
        <taxon>Acroporidae</taxon>
        <taxon>Acropora</taxon>
    </lineage>
</organism>
<comment type="caution">
    <text evidence="2">The sequence shown here is derived from an EMBL/GenBank/DDBJ whole genome shotgun (WGS) entry which is preliminary data.</text>
</comment>
<dbReference type="PANTHER" id="PTHR21359:SF1">
    <property type="entry name" value="DUF5577 DOMAIN-CONTAINING PROTEIN"/>
    <property type="match status" value="1"/>
</dbReference>
<proteinExistence type="predicted"/>